<dbReference type="InterPro" id="IPR023828">
    <property type="entry name" value="Peptidase_S8_Ser-AS"/>
</dbReference>
<protein>
    <submittedName>
        <fullName evidence="7">S8 family serine peptidase</fullName>
    </submittedName>
</protein>
<dbReference type="InterPro" id="IPR015500">
    <property type="entry name" value="Peptidase_S8_subtilisin-rel"/>
</dbReference>
<sequence>MEEIKALIRLVRLDELMEKTRGAPDIVVAMIDGPVQRSHEAFREARFQRAASDHRIQCRSWGSYACNHGTAVAGILCGDRAVAPGICPGCTLLIRPIFCEGGRENGCLQVTPRDFITALYDVIAGGARIVNLSLGMDNSFYQDWPELKAAVDYAYAKGVLLITAAGNQGRVGQTPLLAHPWLIPVAACDRQGVLYPRSNVGASIGRQGLLAPGVQIPSAASSAKSAYFTGTSAAVPFVTGALSLLWSLYPEATAAQLHRAILSTGQKRNSVVPPLLNGKASWQTLRGYLNR</sequence>
<dbReference type="Gene3D" id="3.40.50.200">
    <property type="entry name" value="Peptidase S8/S53 domain"/>
    <property type="match status" value="1"/>
</dbReference>
<evidence type="ECO:0000256" key="4">
    <source>
        <dbReference type="ARBA" id="ARBA00022825"/>
    </source>
</evidence>
<dbReference type="CDD" id="cd00306">
    <property type="entry name" value="Peptidases_S8_S53"/>
    <property type="match status" value="1"/>
</dbReference>
<accession>A0A845LGC1</accession>
<gene>
    <name evidence="7" type="ORF">GTO89_02515</name>
</gene>
<dbReference type="InterPro" id="IPR000209">
    <property type="entry name" value="Peptidase_S8/S53_dom"/>
</dbReference>
<dbReference type="GO" id="GO:0006508">
    <property type="term" value="P:proteolysis"/>
    <property type="evidence" value="ECO:0007669"/>
    <property type="project" value="UniProtKB-KW"/>
</dbReference>
<proteinExistence type="inferred from homology"/>
<dbReference type="SUPFAM" id="SSF52743">
    <property type="entry name" value="Subtilisin-like"/>
    <property type="match status" value="1"/>
</dbReference>
<dbReference type="PANTHER" id="PTHR43806">
    <property type="entry name" value="PEPTIDASE S8"/>
    <property type="match status" value="1"/>
</dbReference>
<dbReference type="InterPro" id="IPR050131">
    <property type="entry name" value="Peptidase_S8_subtilisin-like"/>
</dbReference>
<feature type="domain" description="Peptidase S8/S53" evidence="6">
    <location>
        <begin position="25"/>
        <end position="268"/>
    </location>
</feature>
<dbReference type="PROSITE" id="PS00138">
    <property type="entry name" value="SUBTILASE_SER"/>
    <property type="match status" value="1"/>
</dbReference>
<dbReference type="AlphaFoldDB" id="A0A845LGC1"/>
<feature type="active site" description="Charge relay system" evidence="5">
    <location>
        <position position="232"/>
    </location>
</feature>
<keyword evidence="8" id="KW-1185">Reference proteome</keyword>
<evidence type="ECO:0000313" key="8">
    <source>
        <dbReference type="Proteomes" id="UP000471031"/>
    </source>
</evidence>
<feature type="active site" description="Charge relay system" evidence="5">
    <location>
        <position position="32"/>
    </location>
</feature>
<keyword evidence="3 5" id="KW-0378">Hydrolase</keyword>
<evidence type="ECO:0000256" key="1">
    <source>
        <dbReference type="ARBA" id="ARBA00011073"/>
    </source>
</evidence>
<dbReference type="PRINTS" id="PR00723">
    <property type="entry name" value="SUBTILISIN"/>
</dbReference>
<dbReference type="PANTHER" id="PTHR43806:SF11">
    <property type="entry name" value="CEREVISIN-RELATED"/>
    <property type="match status" value="1"/>
</dbReference>
<dbReference type="EMBL" id="WXEX01000002">
    <property type="protein sequence ID" value="MZP41906.1"/>
    <property type="molecule type" value="Genomic_DNA"/>
</dbReference>
<keyword evidence="2 5" id="KW-0645">Protease</keyword>
<dbReference type="PROSITE" id="PS51892">
    <property type="entry name" value="SUBTILASE"/>
    <property type="match status" value="1"/>
</dbReference>
<dbReference type="Pfam" id="PF00082">
    <property type="entry name" value="Peptidase_S8"/>
    <property type="match status" value="1"/>
</dbReference>
<organism evidence="7 8">
    <name type="scientific">Heliomicrobium gestii</name>
    <name type="common">Heliobacterium gestii</name>
    <dbReference type="NCBI Taxonomy" id="2699"/>
    <lineage>
        <taxon>Bacteria</taxon>
        <taxon>Bacillati</taxon>
        <taxon>Bacillota</taxon>
        <taxon>Clostridia</taxon>
        <taxon>Eubacteriales</taxon>
        <taxon>Heliobacteriaceae</taxon>
        <taxon>Heliomicrobium</taxon>
    </lineage>
</organism>
<evidence type="ECO:0000256" key="2">
    <source>
        <dbReference type="ARBA" id="ARBA00022670"/>
    </source>
</evidence>
<comment type="similarity">
    <text evidence="1 5">Belongs to the peptidase S8 family.</text>
</comment>
<dbReference type="OrthoDB" id="9798386at2"/>
<dbReference type="InterPro" id="IPR036852">
    <property type="entry name" value="Peptidase_S8/S53_dom_sf"/>
</dbReference>
<reference evidence="7 8" key="1">
    <citation type="submission" date="2020-01" db="EMBL/GenBank/DDBJ databases">
        <title>Whole genome sequence of Heliobacterium gestii DSM 11169.</title>
        <authorList>
            <person name="Kyndt J.A."/>
            <person name="Meyer T.E."/>
        </authorList>
    </citation>
    <scope>NUCLEOTIDE SEQUENCE [LARGE SCALE GENOMIC DNA]</scope>
    <source>
        <strain evidence="7 8">DSM 11169</strain>
    </source>
</reference>
<evidence type="ECO:0000256" key="3">
    <source>
        <dbReference type="ARBA" id="ARBA00022801"/>
    </source>
</evidence>
<evidence type="ECO:0000313" key="7">
    <source>
        <dbReference type="EMBL" id="MZP41906.1"/>
    </source>
</evidence>
<evidence type="ECO:0000256" key="5">
    <source>
        <dbReference type="PROSITE-ProRule" id="PRU01240"/>
    </source>
</evidence>
<dbReference type="GO" id="GO:0004252">
    <property type="term" value="F:serine-type endopeptidase activity"/>
    <property type="evidence" value="ECO:0007669"/>
    <property type="project" value="UniProtKB-UniRule"/>
</dbReference>
<evidence type="ECO:0000259" key="6">
    <source>
        <dbReference type="Pfam" id="PF00082"/>
    </source>
</evidence>
<feature type="active site" description="Charge relay system" evidence="5">
    <location>
        <position position="68"/>
    </location>
</feature>
<keyword evidence="4 5" id="KW-0720">Serine protease</keyword>
<dbReference type="Proteomes" id="UP000471031">
    <property type="component" value="Unassembled WGS sequence"/>
</dbReference>
<comment type="caution">
    <text evidence="7">The sequence shown here is derived from an EMBL/GenBank/DDBJ whole genome shotgun (WGS) entry which is preliminary data.</text>
</comment>
<dbReference type="RefSeq" id="WP_161260500.1">
    <property type="nucleotide sequence ID" value="NZ_JAFBDC010000002.1"/>
</dbReference>
<name>A0A845LGC1_HELGE</name>